<keyword evidence="4" id="KW-0067">ATP-binding</keyword>
<dbReference type="PANTHER" id="PTHR43289">
    <property type="entry name" value="MITOGEN-ACTIVATED PROTEIN KINASE KINASE KINASE 20-RELATED"/>
    <property type="match status" value="1"/>
</dbReference>
<dbReference type="Gene3D" id="3.30.200.20">
    <property type="entry name" value="Phosphorylase Kinase, domain 1"/>
    <property type="match status" value="1"/>
</dbReference>
<dbReference type="EMBL" id="BAAANL010000005">
    <property type="protein sequence ID" value="GAA1866104.1"/>
    <property type="molecule type" value="Genomic_DNA"/>
</dbReference>
<dbReference type="GO" id="GO:0016301">
    <property type="term" value="F:kinase activity"/>
    <property type="evidence" value="ECO:0007669"/>
    <property type="project" value="UniProtKB-KW"/>
</dbReference>
<feature type="compositionally biased region" description="Low complexity" evidence="5">
    <location>
        <begin position="369"/>
        <end position="385"/>
    </location>
</feature>
<evidence type="ECO:0000256" key="3">
    <source>
        <dbReference type="ARBA" id="ARBA00022777"/>
    </source>
</evidence>
<protein>
    <submittedName>
        <fullName evidence="8">Serine/threonine-protein kinase</fullName>
    </submittedName>
</protein>
<keyword evidence="6" id="KW-0472">Membrane</keyword>
<dbReference type="InterPro" id="IPR011009">
    <property type="entry name" value="Kinase-like_dom_sf"/>
</dbReference>
<feature type="region of interest" description="Disordered" evidence="5">
    <location>
        <begin position="369"/>
        <end position="421"/>
    </location>
</feature>
<feature type="region of interest" description="Disordered" evidence="5">
    <location>
        <begin position="1"/>
        <end position="25"/>
    </location>
</feature>
<feature type="domain" description="Protein kinase" evidence="7">
    <location>
        <begin position="30"/>
        <end position="280"/>
    </location>
</feature>
<evidence type="ECO:0000256" key="1">
    <source>
        <dbReference type="ARBA" id="ARBA00022679"/>
    </source>
</evidence>
<sequence>MAQDVTTPWTAPASEPAPLVPGDPRTIGPFRIRGRIASGGMGSVYLGTGRRGQRVAVKLVRGEHLDDAEFRARFKREVRAAAGLRSRYFAKLVDADPEAAHPWLATEYVPGPTLTQAVSSHGPLPRDVVLTVVAGVAEALREIHAAGLVHRDVKPSNVILGPDGPVLIDLGVVALAGATRVTMTGQAIGTPIYMAPEQAMGGTTTPAADVWALSALAYHAATGGYLFSGEHPAVVLYRVSSENPAYDDCPAYLRPLLDACLVRDPAHRPSIERILQVPGLREATAGGSWPGTTAGASTGARPGEQPGERSSERRPGERPGRRPSRIAVTGDGAPRAARRHRSRRLLVGGVVAAALLSATGFGILQSSGTGDDAAGGASSSASTPDGGKKAGPSGRSAAPGSEGSPQPSASALPPGLGRFERLPLGTETKLDPQSCWHARLDAVEGRQVRFTIWCDKAGTELYQDTLPSRWLRPWAYDANGTSLGPANTTDTFYTQPHLTDPGQRAEVEVTFLDSGADLAAVGLIQTTKGYTKAWEARP</sequence>
<dbReference type="SUPFAM" id="SSF56112">
    <property type="entry name" value="Protein kinase-like (PK-like)"/>
    <property type="match status" value="1"/>
</dbReference>
<evidence type="ECO:0000313" key="9">
    <source>
        <dbReference type="Proteomes" id="UP001501094"/>
    </source>
</evidence>
<comment type="caution">
    <text evidence="8">The sequence shown here is derived from an EMBL/GenBank/DDBJ whole genome shotgun (WGS) entry which is preliminary data.</text>
</comment>
<reference evidence="9" key="1">
    <citation type="journal article" date="2019" name="Int. J. Syst. Evol. Microbiol.">
        <title>The Global Catalogue of Microorganisms (GCM) 10K type strain sequencing project: providing services to taxonomists for standard genome sequencing and annotation.</title>
        <authorList>
            <consortium name="The Broad Institute Genomics Platform"/>
            <consortium name="The Broad Institute Genome Sequencing Center for Infectious Disease"/>
            <person name="Wu L."/>
            <person name="Ma J."/>
        </authorList>
    </citation>
    <scope>NUCLEOTIDE SEQUENCE [LARGE SCALE GENOMIC DNA]</scope>
    <source>
        <strain evidence="9">JCM 14326</strain>
    </source>
</reference>
<dbReference type="Proteomes" id="UP001501094">
    <property type="component" value="Unassembled WGS sequence"/>
</dbReference>
<evidence type="ECO:0000256" key="5">
    <source>
        <dbReference type="SAM" id="MobiDB-lite"/>
    </source>
</evidence>
<feature type="transmembrane region" description="Helical" evidence="6">
    <location>
        <begin position="345"/>
        <end position="364"/>
    </location>
</feature>
<dbReference type="PROSITE" id="PS00108">
    <property type="entry name" value="PROTEIN_KINASE_ST"/>
    <property type="match status" value="1"/>
</dbReference>
<accession>A0ABP4ZQW2</accession>
<name>A0ABP4ZQW2_9MICO</name>
<keyword evidence="9" id="KW-1185">Reference proteome</keyword>
<keyword evidence="2" id="KW-0547">Nucleotide-binding</keyword>
<dbReference type="PROSITE" id="PS50011">
    <property type="entry name" value="PROTEIN_KINASE_DOM"/>
    <property type="match status" value="1"/>
</dbReference>
<evidence type="ECO:0000313" key="8">
    <source>
        <dbReference type="EMBL" id="GAA1866104.1"/>
    </source>
</evidence>
<evidence type="ECO:0000259" key="7">
    <source>
        <dbReference type="PROSITE" id="PS50011"/>
    </source>
</evidence>
<dbReference type="PANTHER" id="PTHR43289:SF34">
    <property type="entry name" value="SERINE_THREONINE-PROTEIN KINASE YBDM-RELATED"/>
    <property type="match status" value="1"/>
</dbReference>
<keyword evidence="3 8" id="KW-0418">Kinase</keyword>
<dbReference type="InterPro" id="IPR008271">
    <property type="entry name" value="Ser/Thr_kinase_AS"/>
</dbReference>
<dbReference type="Pfam" id="PF00069">
    <property type="entry name" value="Pkinase"/>
    <property type="match status" value="1"/>
</dbReference>
<organism evidence="8 9">
    <name type="scientific">Myceligenerans crystallogenes</name>
    <dbReference type="NCBI Taxonomy" id="316335"/>
    <lineage>
        <taxon>Bacteria</taxon>
        <taxon>Bacillati</taxon>
        <taxon>Actinomycetota</taxon>
        <taxon>Actinomycetes</taxon>
        <taxon>Micrococcales</taxon>
        <taxon>Promicromonosporaceae</taxon>
        <taxon>Myceligenerans</taxon>
    </lineage>
</organism>
<evidence type="ECO:0000256" key="2">
    <source>
        <dbReference type="ARBA" id="ARBA00022741"/>
    </source>
</evidence>
<dbReference type="CDD" id="cd14014">
    <property type="entry name" value="STKc_PknB_like"/>
    <property type="match status" value="1"/>
</dbReference>
<keyword evidence="1" id="KW-0808">Transferase</keyword>
<dbReference type="InterPro" id="IPR000719">
    <property type="entry name" value="Prot_kinase_dom"/>
</dbReference>
<feature type="region of interest" description="Disordered" evidence="5">
    <location>
        <begin position="282"/>
        <end position="340"/>
    </location>
</feature>
<keyword evidence="6" id="KW-0812">Transmembrane</keyword>
<feature type="compositionally biased region" description="Basic and acidic residues" evidence="5">
    <location>
        <begin position="306"/>
        <end position="320"/>
    </location>
</feature>
<dbReference type="SMART" id="SM00220">
    <property type="entry name" value="S_TKc"/>
    <property type="match status" value="1"/>
</dbReference>
<dbReference type="RefSeq" id="WP_344103369.1">
    <property type="nucleotide sequence ID" value="NZ_BAAANL010000005.1"/>
</dbReference>
<evidence type="ECO:0000256" key="6">
    <source>
        <dbReference type="SAM" id="Phobius"/>
    </source>
</evidence>
<evidence type="ECO:0000256" key="4">
    <source>
        <dbReference type="ARBA" id="ARBA00022840"/>
    </source>
</evidence>
<dbReference type="Gene3D" id="1.10.510.10">
    <property type="entry name" value="Transferase(Phosphotransferase) domain 1"/>
    <property type="match status" value="1"/>
</dbReference>
<keyword evidence="6" id="KW-1133">Transmembrane helix</keyword>
<gene>
    <name evidence="8" type="ORF">GCM10009751_25340</name>
</gene>
<proteinExistence type="predicted"/>